<evidence type="ECO:0000313" key="7">
    <source>
        <dbReference type="Proteomes" id="UP001155587"/>
    </source>
</evidence>
<feature type="compositionally biased region" description="Low complexity" evidence="4">
    <location>
        <begin position="379"/>
        <end position="393"/>
    </location>
</feature>
<feature type="region of interest" description="Disordered" evidence="4">
    <location>
        <begin position="1"/>
        <end position="197"/>
    </location>
</feature>
<feature type="region of interest" description="Disordered" evidence="4">
    <location>
        <begin position="348"/>
        <end position="393"/>
    </location>
</feature>
<accession>A0A9X3HXV3</accession>
<dbReference type="InterPro" id="IPR052563">
    <property type="entry name" value="FliK"/>
</dbReference>
<name>A0A9X3HXV3_9VIBR</name>
<feature type="region of interest" description="Disordered" evidence="4">
    <location>
        <begin position="409"/>
        <end position="455"/>
    </location>
</feature>
<dbReference type="InterPro" id="IPR038610">
    <property type="entry name" value="FliK-like_C_sf"/>
</dbReference>
<reference evidence="6" key="1">
    <citation type="submission" date="2022-02" db="EMBL/GenBank/DDBJ databases">
        <title>Vibrio sp. nov, a new bacterium isolated from seawater.</title>
        <authorList>
            <person name="Yuan Y."/>
        </authorList>
    </citation>
    <scope>NUCLEOTIDE SEQUENCE</scope>
    <source>
        <strain evidence="6">ZSDZ65</strain>
    </source>
</reference>
<protein>
    <submittedName>
        <fullName evidence="6">Flagellar hook-length control protein FliK</fullName>
    </submittedName>
</protein>
<comment type="similarity">
    <text evidence="2">Belongs to the FliK family.</text>
</comment>
<comment type="caution">
    <text evidence="6">The sequence shown here is derived from an EMBL/GenBank/DDBJ whole genome shotgun (WGS) entry which is preliminary data.</text>
</comment>
<dbReference type="GO" id="GO:0044780">
    <property type="term" value="P:bacterial-type flagellum assembly"/>
    <property type="evidence" value="ECO:0007669"/>
    <property type="project" value="InterPro"/>
</dbReference>
<evidence type="ECO:0000259" key="5">
    <source>
        <dbReference type="Pfam" id="PF02120"/>
    </source>
</evidence>
<dbReference type="Proteomes" id="UP001155587">
    <property type="component" value="Unassembled WGS sequence"/>
</dbReference>
<feature type="compositionally biased region" description="Polar residues" evidence="4">
    <location>
        <begin position="348"/>
        <end position="370"/>
    </location>
</feature>
<dbReference type="InterPro" id="IPR021136">
    <property type="entry name" value="Flagellar_hook_control-like_C"/>
</dbReference>
<keyword evidence="6" id="KW-0282">Flagellum</keyword>
<evidence type="ECO:0000313" key="6">
    <source>
        <dbReference type="EMBL" id="MCW8347648.1"/>
    </source>
</evidence>
<feature type="compositionally biased region" description="Polar residues" evidence="4">
    <location>
        <begin position="148"/>
        <end position="192"/>
    </location>
</feature>
<dbReference type="Gene3D" id="3.30.750.140">
    <property type="match status" value="1"/>
</dbReference>
<feature type="compositionally biased region" description="Polar residues" evidence="4">
    <location>
        <begin position="104"/>
        <end position="120"/>
    </location>
</feature>
<feature type="region of interest" description="Disordered" evidence="4">
    <location>
        <begin position="565"/>
        <end position="597"/>
    </location>
</feature>
<evidence type="ECO:0000256" key="2">
    <source>
        <dbReference type="ARBA" id="ARBA00009149"/>
    </source>
</evidence>
<gene>
    <name evidence="6" type="ORF">MD535_16725</name>
</gene>
<dbReference type="InterPro" id="IPR001635">
    <property type="entry name" value="Flag_hook_Flik"/>
</dbReference>
<evidence type="ECO:0000256" key="4">
    <source>
        <dbReference type="SAM" id="MobiDB-lite"/>
    </source>
</evidence>
<feature type="compositionally biased region" description="Low complexity" evidence="4">
    <location>
        <begin position="1"/>
        <end position="29"/>
    </location>
</feature>
<keyword evidence="3" id="KW-1005">Bacterial flagellum biogenesis</keyword>
<dbReference type="AlphaFoldDB" id="A0A9X3HXV3"/>
<sequence length="622" mass="62666">MSLSVSSNNASPSSNLKSSNDSASAKDAVTTSEEPGFFDTLKSAISGENADKKQSVDGSSAKKGTSEKSVADSGSLSSDASESVTDGEDEIARASSENKGFESNGKSESADSVNQNVKTQTESEEVSSLDVKKMALASATVASEEGVSATNSGNLPATSQGKSSGHADTSAQATMDESSQLLNRLNESNKALQTPPLESAAGVAVATAKVNETTDATQASDDAAVLAAFAVESGQSMPVESATGQTLPAEALSSTAIASATALSTTAASPPTSTSSIGVGQANSTLSQSAGVAGLAVADGSVKSDGANSQIAWSQTDGSSDAKLEGKAAILAAGAALDKSTLDKQAASASNGLNAVPTPLSQPNSQQAQPFHSAHHGTAAASNDGASAPAAGTPAAGTLAAASMLAGKETPSASPVTSGVAPPNAMGVGQTNLKGLKPSPASSNEPLNGLNPAATAGTALGTQALRGEQPQATTNVQSPMVLTKENASDQVSERIQMMMAKNLKQVDIRLDPPELGRMQIRMTLNSDTATVHFTVQNQQTREMVDQSMPRLREMLSQQGIQLADTSVQQQGSGQQQRHASADAHNQGSSGAGQSHGDVDALEEGVSMNLNIAKKEDGISYYA</sequence>
<feature type="domain" description="Flagellar hook-length control protein-like C-terminal" evidence="5">
    <location>
        <begin position="493"/>
        <end position="576"/>
    </location>
</feature>
<dbReference type="CDD" id="cd17470">
    <property type="entry name" value="T3SS_Flik_C"/>
    <property type="match status" value="1"/>
</dbReference>
<evidence type="ECO:0000256" key="3">
    <source>
        <dbReference type="ARBA" id="ARBA00022795"/>
    </source>
</evidence>
<keyword evidence="6" id="KW-0966">Cell projection</keyword>
<keyword evidence="7" id="KW-1185">Reference proteome</keyword>
<dbReference type="PANTHER" id="PTHR37533">
    <property type="entry name" value="FLAGELLAR HOOK-LENGTH CONTROL PROTEIN"/>
    <property type="match status" value="1"/>
</dbReference>
<feature type="compositionally biased region" description="Polar residues" evidence="4">
    <location>
        <begin position="583"/>
        <end position="592"/>
    </location>
</feature>
<dbReference type="EMBL" id="JAKRRY010000024">
    <property type="protein sequence ID" value="MCW8347648.1"/>
    <property type="molecule type" value="Genomic_DNA"/>
</dbReference>
<dbReference type="Pfam" id="PF02120">
    <property type="entry name" value="Flg_hook"/>
    <property type="match status" value="1"/>
</dbReference>
<dbReference type="GO" id="GO:0009424">
    <property type="term" value="C:bacterial-type flagellum hook"/>
    <property type="evidence" value="ECO:0007669"/>
    <property type="project" value="InterPro"/>
</dbReference>
<keyword evidence="6" id="KW-0969">Cilium</keyword>
<proteinExistence type="inferred from homology"/>
<organism evidence="6 7">
    <name type="scientific">Vibrio qingdaonensis</name>
    <dbReference type="NCBI Taxonomy" id="2829491"/>
    <lineage>
        <taxon>Bacteria</taxon>
        <taxon>Pseudomonadati</taxon>
        <taxon>Pseudomonadota</taxon>
        <taxon>Gammaproteobacteria</taxon>
        <taxon>Vibrionales</taxon>
        <taxon>Vibrionaceae</taxon>
        <taxon>Vibrio</taxon>
    </lineage>
</organism>
<dbReference type="RefSeq" id="WP_265676175.1">
    <property type="nucleotide sequence ID" value="NZ_JAKRRY010000024.1"/>
</dbReference>
<dbReference type="PANTHER" id="PTHR37533:SF2">
    <property type="entry name" value="FLAGELLAR HOOK-LENGTH CONTROL PROTEIN"/>
    <property type="match status" value="1"/>
</dbReference>
<dbReference type="PRINTS" id="PR01007">
    <property type="entry name" value="FLGHOOKFLIK"/>
</dbReference>
<evidence type="ECO:0000256" key="1">
    <source>
        <dbReference type="ARBA" id="ARBA00003944"/>
    </source>
</evidence>
<feature type="compositionally biased region" description="Low complexity" evidence="4">
    <location>
        <begin position="71"/>
        <end position="84"/>
    </location>
</feature>
<comment type="function">
    <text evidence="1">Controls the length of the flagellar hook.</text>
</comment>